<dbReference type="AlphaFoldDB" id="A0A7D9J0A5"/>
<evidence type="ECO:0000256" key="1">
    <source>
        <dbReference type="ARBA" id="ARBA00022603"/>
    </source>
</evidence>
<dbReference type="InterPro" id="IPR010286">
    <property type="entry name" value="METTL16/RlmF"/>
</dbReference>
<dbReference type="Proteomes" id="UP001152795">
    <property type="component" value="Unassembled WGS sequence"/>
</dbReference>
<keyword evidence="4" id="KW-1185">Reference proteome</keyword>
<dbReference type="InterPro" id="IPR029063">
    <property type="entry name" value="SAM-dependent_MTases_sf"/>
</dbReference>
<dbReference type="PANTHER" id="PTHR13393:SF0">
    <property type="entry name" value="RNA N6-ADENOSINE-METHYLTRANSFERASE METTL16"/>
    <property type="match status" value="1"/>
</dbReference>
<reference evidence="3" key="1">
    <citation type="submission" date="2020-04" db="EMBL/GenBank/DDBJ databases">
        <authorList>
            <person name="Alioto T."/>
            <person name="Alioto T."/>
            <person name="Gomez Garrido J."/>
        </authorList>
    </citation>
    <scope>NUCLEOTIDE SEQUENCE</scope>
    <source>
        <strain evidence="3">A484AB</strain>
    </source>
</reference>
<dbReference type="EMBL" id="CACRXK020009954">
    <property type="protein sequence ID" value="CAB4018318.1"/>
    <property type="molecule type" value="Genomic_DNA"/>
</dbReference>
<organism evidence="3 4">
    <name type="scientific">Paramuricea clavata</name>
    <name type="common">Red gorgonian</name>
    <name type="synonym">Violescent sea-whip</name>
    <dbReference type="NCBI Taxonomy" id="317549"/>
    <lineage>
        <taxon>Eukaryota</taxon>
        <taxon>Metazoa</taxon>
        <taxon>Cnidaria</taxon>
        <taxon>Anthozoa</taxon>
        <taxon>Octocorallia</taxon>
        <taxon>Malacalcyonacea</taxon>
        <taxon>Plexauridae</taxon>
        <taxon>Paramuricea</taxon>
    </lineage>
</organism>
<evidence type="ECO:0000313" key="3">
    <source>
        <dbReference type="EMBL" id="CAB4018318.1"/>
    </source>
</evidence>
<dbReference type="GO" id="GO:0005634">
    <property type="term" value="C:nucleus"/>
    <property type="evidence" value="ECO:0007669"/>
    <property type="project" value="TreeGrafter"/>
</dbReference>
<sequence>MFLGTGASCIYPLLGAKINGWKFCASEVDEVSYRFACENVKRNELEENIQGIISFSYICCVQVISSD</sequence>
<dbReference type="Gene3D" id="3.40.50.150">
    <property type="entry name" value="Vaccinia Virus protein VP39"/>
    <property type="match status" value="1"/>
</dbReference>
<dbReference type="GO" id="GO:0008168">
    <property type="term" value="F:methyltransferase activity"/>
    <property type="evidence" value="ECO:0007669"/>
    <property type="project" value="UniProtKB-KW"/>
</dbReference>
<keyword evidence="2" id="KW-0808">Transferase</keyword>
<comment type="caution">
    <text evidence="3">The sequence shown here is derived from an EMBL/GenBank/DDBJ whole genome shotgun (WGS) entry which is preliminary data.</text>
</comment>
<dbReference type="PANTHER" id="PTHR13393">
    <property type="entry name" value="SAM-DEPENDENT METHYLTRANSFERASE"/>
    <property type="match status" value="1"/>
</dbReference>
<dbReference type="OrthoDB" id="514248at2759"/>
<keyword evidence="1 3" id="KW-0489">Methyltransferase</keyword>
<evidence type="ECO:0000313" key="4">
    <source>
        <dbReference type="Proteomes" id="UP001152795"/>
    </source>
</evidence>
<name>A0A7D9J0A5_PARCT</name>
<accession>A0A7D9J0A5</accession>
<dbReference type="GO" id="GO:0070475">
    <property type="term" value="P:rRNA base methylation"/>
    <property type="evidence" value="ECO:0007669"/>
    <property type="project" value="TreeGrafter"/>
</dbReference>
<evidence type="ECO:0000256" key="2">
    <source>
        <dbReference type="ARBA" id="ARBA00022679"/>
    </source>
</evidence>
<proteinExistence type="predicted"/>
<protein>
    <submittedName>
        <fullName evidence="3">Methyltransferase 16</fullName>
    </submittedName>
</protein>
<dbReference type="Pfam" id="PF05971">
    <property type="entry name" value="Methyltransf_10"/>
    <property type="match status" value="1"/>
</dbReference>
<gene>
    <name evidence="3" type="ORF">PACLA_8A038318</name>
</gene>